<sequence length="165" mass="18080">MLTRKVLVGSLPTLQQTDTLSQDTAVLLVALGAVARRLLEKLFHRVTGTSVECLLTIQFIADLEVRCDSCQPRASARRLATGLTNASSTSHIRLAIATFRCLRRAAVRSLLFCCRVCCLITRRTLRKPAKPKISSTILLPCSISMLTSLGDDRSMLQSYAITETG</sequence>
<proteinExistence type="predicted"/>
<reference evidence="1 2" key="1">
    <citation type="journal article" date="2016" name="Mol. Biol. Evol.">
        <title>Comparative Genomics of Early-Diverging Mushroom-Forming Fungi Provides Insights into the Origins of Lignocellulose Decay Capabilities.</title>
        <authorList>
            <person name="Nagy L.G."/>
            <person name="Riley R."/>
            <person name="Tritt A."/>
            <person name="Adam C."/>
            <person name="Daum C."/>
            <person name="Floudas D."/>
            <person name="Sun H."/>
            <person name="Yadav J.S."/>
            <person name="Pangilinan J."/>
            <person name="Larsson K.H."/>
            <person name="Matsuura K."/>
            <person name="Barry K."/>
            <person name="Labutti K."/>
            <person name="Kuo R."/>
            <person name="Ohm R.A."/>
            <person name="Bhattacharya S.S."/>
            <person name="Shirouzu T."/>
            <person name="Yoshinaga Y."/>
            <person name="Martin F.M."/>
            <person name="Grigoriev I.V."/>
            <person name="Hibbett D.S."/>
        </authorList>
    </citation>
    <scope>NUCLEOTIDE SEQUENCE [LARGE SCALE GENOMIC DNA]</scope>
    <source>
        <strain evidence="1 2">TUFC12733</strain>
    </source>
</reference>
<organism evidence="1 2">
    <name type="scientific">Calocera viscosa (strain TUFC12733)</name>
    <dbReference type="NCBI Taxonomy" id="1330018"/>
    <lineage>
        <taxon>Eukaryota</taxon>
        <taxon>Fungi</taxon>
        <taxon>Dikarya</taxon>
        <taxon>Basidiomycota</taxon>
        <taxon>Agaricomycotina</taxon>
        <taxon>Dacrymycetes</taxon>
        <taxon>Dacrymycetales</taxon>
        <taxon>Dacrymycetaceae</taxon>
        <taxon>Calocera</taxon>
    </lineage>
</organism>
<accession>A0A167RB33</accession>
<dbReference type="AlphaFoldDB" id="A0A167RB33"/>
<keyword evidence="2" id="KW-1185">Reference proteome</keyword>
<protein>
    <submittedName>
        <fullName evidence="1">Uncharacterized protein</fullName>
    </submittedName>
</protein>
<dbReference type="Proteomes" id="UP000076738">
    <property type="component" value="Unassembled WGS sequence"/>
</dbReference>
<dbReference type="EMBL" id="KV417268">
    <property type="protein sequence ID" value="KZP00735.1"/>
    <property type="molecule type" value="Genomic_DNA"/>
</dbReference>
<gene>
    <name evidence="1" type="ORF">CALVIDRAFT_210461</name>
</gene>
<evidence type="ECO:0000313" key="2">
    <source>
        <dbReference type="Proteomes" id="UP000076738"/>
    </source>
</evidence>
<dbReference type="OrthoDB" id="10621489at2759"/>
<name>A0A167RB33_CALVF</name>
<evidence type="ECO:0000313" key="1">
    <source>
        <dbReference type="EMBL" id="KZP00735.1"/>
    </source>
</evidence>